<dbReference type="InterPro" id="IPR005331">
    <property type="entry name" value="Sulfotransferase"/>
</dbReference>
<reference evidence="1" key="1">
    <citation type="submission" date="2021-01" db="EMBL/GenBank/DDBJ databases">
        <authorList>
            <person name="Corre E."/>
            <person name="Pelletier E."/>
            <person name="Niang G."/>
            <person name="Scheremetjew M."/>
            <person name="Finn R."/>
            <person name="Kale V."/>
            <person name="Holt S."/>
            <person name="Cochrane G."/>
            <person name="Meng A."/>
            <person name="Brown T."/>
            <person name="Cohen L."/>
        </authorList>
    </citation>
    <scope>NUCLEOTIDE SEQUENCE</scope>
    <source>
        <strain evidence="1">CCMP127</strain>
    </source>
</reference>
<name>A0A7S3KXE5_9STRA</name>
<evidence type="ECO:0008006" key="2">
    <source>
        <dbReference type="Google" id="ProtNLM"/>
    </source>
</evidence>
<organism evidence="1">
    <name type="scientific">Amphora coffeiformis</name>
    <dbReference type="NCBI Taxonomy" id="265554"/>
    <lineage>
        <taxon>Eukaryota</taxon>
        <taxon>Sar</taxon>
        <taxon>Stramenopiles</taxon>
        <taxon>Ochrophyta</taxon>
        <taxon>Bacillariophyta</taxon>
        <taxon>Bacillariophyceae</taxon>
        <taxon>Bacillariophycidae</taxon>
        <taxon>Thalassiophysales</taxon>
        <taxon>Catenulaceae</taxon>
        <taxon>Amphora</taxon>
    </lineage>
</organism>
<gene>
    <name evidence="1" type="ORF">ACOF00016_LOCUS2086</name>
</gene>
<protein>
    <recommendedName>
        <fullName evidence="2">Sulfotransferase domain-containing protein</fullName>
    </recommendedName>
</protein>
<dbReference type="GO" id="GO:0008146">
    <property type="term" value="F:sulfotransferase activity"/>
    <property type="evidence" value="ECO:0007669"/>
    <property type="project" value="InterPro"/>
</dbReference>
<proteinExistence type="predicted"/>
<accession>A0A7S3KXE5</accession>
<sequence length="393" mass="44650">MTSEGGGVRKTFVFAMLVFAVVIAFGSDRRIIGEYMHLYSAAEQSSSLLFQTESVGNAMQHGDVAQSESVGNVMQHRDMVEMKNKTDIPVTVADGTENKTVTPVSSKPPKTMNMPNKIIWNFHMGKAGGGTIASRIRADWKLGIWQCHPFPCVKDKWKEPNSQHPLLLFGVRDPVDRFVSAFYWRILRVCHPEVDKRPPKSEIPAALRKRKCQSDESRNFVNESNVLFYRYNQNASLLAEDLCSTNTTTARIARESVGTIWHAKDSIEDWLDFNWNASRMYVYVVEPNAENLEAQVDHSMHWFFNLTQYQGDEAFARRASFARNRKKPANKHSAESAKKALSLKGERCLEKFYRKDYEILKQLADTACKTKSCQSAIHNILERRKGAFEGAPA</sequence>
<dbReference type="GO" id="GO:0016020">
    <property type="term" value="C:membrane"/>
    <property type="evidence" value="ECO:0007669"/>
    <property type="project" value="InterPro"/>
</dbReference>
<dbReference type="AlphaFoldDB" id="A0A7S3KXE5"/>
<dbReference type="EMBL" id="HBIM01002386">
    <property type="protein sequence ID" value="CAE0403898.1"/>
    <property type="molecule type" value="Transcribed_RNA"/>
</dbReference>
<evidence type="ECO:0000313" key="1">
    <source>
        <dbReference type="EMBL" id="CAE0403898.1"/>
    </source>
</evidence>
<dbReference type="Pfam" id="PF03567">
    <property type="entry name" value="Sulfotransfer_2"/>
    <property type="match status" value="1"/>
</dbReference>